<organism evidence="2 3">
    <name type="scientific">Hesseltinella vesiculosa</name>
    <dbReference type="NCBI Taxonomy" id="101127"/>
    <lineage>
        <taxon>Eukaryota</taxon>
        <taxon>Fungi</taxon>
        <taxon>Fungi incertae sedis</taxon>
        <taxon>Mucoromycota</taxon>
        <taxon>Mucoromycotina</taxon>
        <taxon>Mucoromycetes</taxon>
        <taxon>Mucorales</taxon>
        <taxon>Cunninghamellaceae</taxon>
        <taxon>Hesseltinella</taxon>
    </lineage>
</organism>
<accession>A0A1X2GDP9</accession>
<keyword evidence="3" id="KW-1185">Reference proteome</keyword>
<name>A0A1X2GDP9_9FUNG</name>
<reference evidence="2 3" key="1">
    <citation type="submission" date="2016-07" db="EMBL/GenBank/DDBJ databases">
        <title>Pervasive Adenine N6-methylation of Active Genes in Fungi.</title>
        <authorList>
            <consortium name="DOE Joint Genome Institute"/>
            <person name="Mondo S.J."/>
            <person name="Dannebaum R.O."/>
            <person name="Kuo R.C."/>
            <person name="Labutti K."/>
            <person name="Haridas S."/>
            <person name="Kuo A."/>
            <person name="Salamov A."/>
            <person name="Ahrendt S.R."/>
            <person name="Lipzen A."/>
            <person name="Sullivan W."/>
            <person name="Andreopoulos W.B."/>
            <person name="Clum A."/>
            <person name="Lindquist E."/>
            <person name="Daum C."/>
            <person name="Ramamoorthy G.K."/>
            <person name="Gryganskyi A."/>
            <person name="Culley D."/>
            <person name="Magnuson J.K."/>
            <person name="James T.Y."/>
            <person name="O'Malley M.A."/>
            <person name="Stajich J.E."/>
            <person name="Spatafora J.W."/>
            <person name="Visel A."/>
            <person name="Grigoriev I.V."/>
        </authorList>
    </citation>
    <scope>NUCLEOTIDE SEQUENCE [LARGE SCALE GENOMIC DNA]</scope>
    <source>
        <strain evidence="2 3">NRRL 3301</strain>
    </source>
</reference>
<dbReference type="AlphaFoldDB" id="A0A1X2GDP9"/>
<gene>
    <name evidence="2" type="ORF">DM01DRAFT_1337350</name>
</gene>
<protein>
    <submittedName>
        <fullName evidence="2">Thioredoxin-like protein</fullName>
    </submittedName>
</protein>
<dbReference type="OrthoDB" id="1930760at2759"/>
<dbReference type="Gene3D" id="3.40.30.10">
    <property type="entry name" value="Glutaredoxin"/>
    <property type="match status" value="1"/>
</dbReference>
<dbReference type="InterPro" id="IPR036249">
    <property type="entry name" value="Thioredoxin-like_sf"/>
</dbReference>
<dbReference type="EMBL" id="MCGT01000021">
    <property type="protein sequence ID" value="ORX51301.1"/>
    <property type="molecule type" value="Genomic_DNA"/>
</dbReference>
<comment type="caution">
    <text evidence="2">The sequence shown here is derived from an EMBL/GenBank/DDBJ whole genome shotgun (WGS) entry which is preliminary data.</text>
</comment>
<evidence type="ECO:0000313" key="3">
    <source>
        <dbReference type="Proteomes" id="UP000242146"/>
    </source>
</evidence>
<evidence type="ECO:0000313" key="2">
    <source>
        <dbReference type="EMBL" id="ORX51301.1"/>
    </source>
</evidence>
<dbReference type="Proteomes" id="UP000242146">
    <property type="component" value="Unassembled WGS sequence"/>
</dbReference>
<dbReference type="GO" id="GO:0016491">
    <property type="term" value="F:oxidoreductase activity"/>
    <property type="evidence" value="ECO:0007669"/>
    <property type="project" value="InterPro"/>
</dbReference>
<dbReference type="PANTHER" id="PTHR13887:SF41">
    <property type="entry name" value="THIOREDOXIN SUPERFAMILY PROTEIN"/>
    <property type="match status" value="1"/>
</dbReference>
<sequence>MKFGGAERVQQLQEHMKAVGRDNGIAFSYDGVISNTFESHRLIQWAQQTNHQSTVVEEIYALYFEQDKDISDIDNLVVAAERAGLDSTETRAFLKSDSLVEDVKQLLLASKAHGVNGVPDFIVGDKYQVSGAQEPETFVAVFEQVLKKMQQ</sequence>
<dbReference type="InterPro" id="IPR001853">
    <property type="entry name" value="DSBA-like_thioredoxin_dom"/>
</dbReference>
<feature type="domain" description="DSBA-like thioredoxin" evidence="1">
    <location>
        <begin position="7"/>
        <end position="140"/>
    </location>
</feature>
<proteinExistence type="predicted"/>
<evidence type="ECO:0000259" key="1">
    <source>
        <dbReference type="Pfam" id="PF01323"/>
    </source>
</evidence>
<dbReference type="SUPFAM" id="SSF52833">
    <property type="entry name" value="Thioredoxin-like"/>
    <property type="match status" value="1"/>
</dbReference>
<dbReference type="Pfam" id="PF01323">
    <property type="entry name" value="DSBA"/>
    <property type="match status" value="1"/>
</dbReference>
<dbReference type="PANTHER" id="PTHR13887">
    <property type="entry name" value="GLUTATHIONE S-TRANSFERASE KAPPA"/>
    <property type="match status" value="1"/>
</dbReference>
<dbReference type="STRING" id="101127.A0A1X2GDP9"/>
<dbReference type="CDD" id="cd03024">
    <property type="entry name" value="DsbA_FrnE"/>
    <property type="match status" value="1"/>
</dbReference>